<evidence type="ECO:0000256" key="1">
    <source>
        <dbReference type="SAM" id="SignalP"/>
    </source>
</evidence>
<dbReference type="OrthoDB" id="975117at2"/>
<accession>A0A4R1RPT7</accession>
<name>A0A4R1RPT7_9FLAO</name>
<dbReference type="CDD" id="cd12967">
    <property type="entry name" value="CBM_SusE-F_like_u1"/>
    <property type="match status" value="1"/>
</dbReference>
<feature type="chain" id="PRO_5020949125" evidence="1">
    <location>
        <begin position="22"/>
        <end position="558"/>
    </location>
</feature>
<dbReference type="PROSITE" id="PS51257">
    <property type="entry name" value="PROKAR_LIPOPROTEIN"/>
    <property type="match status" value="1"/>
</dbReference>
<dbReference type="EMBL" id="SLUP01000002">
    <property type="protein sequence ID" value="TCL67950.1"/>
    <property type="molecule type" value="Genomic_DNA"/>
</dbReference>
<reference evidence="4 5" key="1">
    <citation type="submission" date="2019-03" db="EMBL/GenBank/DDBJ databases">
        <title>Genomic Encyclopedia of Type Strains, Phase IV (KMG-IV): sequencing the most valuable type-strain genomes for metagenomic binning, comparative biology and taxonomic classification.</title>
        <authorList>
            <person name="Goeker M."/>
        </authorList>
    </citation>
    <scope>NUCLEOTIDE SEQUENCE [LARGE SCALE GENOMIC DNA]</scope>
    <source>
        <strain evidence="4 5">DSM 18792</strain>
    </source>
</reference>
<dbReference type="Pfam" id="PF16411">
    <property type="entry name" value="SusF_SusE"/>
    <property type="match status" value="3"/>
</dbReference>
<gene>
    <name evidence="4" type="ORF">EV196_102513</name>
</gene>
<dbReference type="Gene3D" id="2.60.40.3620">
    <property type="match status" value="3"/>
</dbReference>
<feature type="domain" description="Outer membrane protein SusF/SusE-like C-terminal" evidence="3">
    <location>
        <begin position="467"/>
        <end position="556"/>
    </location>
</feature>
<protein>
    <submittedName>
        <fullName evidence="4">Uncharacterized protein DUF5019</fullName>
    </submittedName>
</protein>
<feature type="domain" description="SusE outer membrane protein" evidence="2">
    <location>
        <begin position="27"/>
        <end position="125"/>
    </location>
</feature>
<dbReference type="AlphaFoldDB" id="A0A4R1RPT7"/>
<feature type="domain" description="Outer membrane protein SusF/SusE-like C-terminal" evidence="3">
    <location>
        <begin position="370"/>
        <end position="460"/>
    </location>
</feature>
<proteinExistence type="predicted"/>
<evidence type="ECO:0000259" key="3">
    <source>
        <dbReference type="Pfam" id="PF16411"/>
    </source>
</evidence>
<dbReference type="InterPro" id="IPR025970">
    <property type="entry name" value="SusE"/>
</dbReference>
<dbReference type="Proteomes" id="UP000295455">
    <property type="component" value="Unassembled WGS sequence"/>
</dbReference>
<keyword evidence="5" id="KW-1185">Reference proteome</keyword>
<keyword evidence="1" id="KW-0732">Signal</keyword>
<dbReference type="Pfam" id="PF14292">
    <property type="entry name" value="SusE"/>
    <property type="match status" value="2"/>
</dbReference>
<dbReference type="GO" id="GO:2001070">
    <property type="term" value="F:starch binding"/>
    <property type="evidence" value="ECO:0007669"/>
    <property type="project" value="InterPro"/>
</dbReference>
<feature type="signal peptide" evidence="1">
    <location>
        <begin position="1"/>
        <end position="21"/>
    </location>
</feature>
<evidence type="ECO:0000313" key="5">
    <source>
        <dbReference type="Proteomes" id="UP000295455"/>
    </source>
</evidence>
<dbReference type="GO" id="GO:0019867">
    <property type="term" value="C:outer membrane"/>
    <property type="evidence" value="ECO:0007669"/>
    <property type="project" value="InterPro"/>
</dbReference>
<dbReference type="RefSeq" id="WP_132216160.1">
    <property type="nucleotide sequence ID" value="NZ_OX156936.1"/>
</dbReference>
<organism evidence="4 5">
    <name type="scientific">Mariniflexile fucanivorans</name>
    <dbReference type="NCBI Taxonomy" id="264023"/>
    <lineage>
        <taxon>Bacteria</taxon>
        <taxon>Pseudomonadati</taxon>
        <taxon>Bacteroidota</taxon>
        <taxon>Flavobacteriia</taxon>
        <taxon>Flavobacteriales</taxon>
        <taxon>Flavobacteriaceae</taxon>
        <taxon>Mariniflexile</taxon>
    </lineage>
</organism>
<feature type="domain" description="SusE outer membrane protein" evidence="2">
    <location>
        <begin position="147"/>
        <end position="243"/>
    </location>
</feature>
<dbReference type="InterPro" id="IPR032187">
    <property type="entry name" value="SusF/SusE-like_C"/>
</dbReference>
<evidence type="ECO:0000313" key="4">
    <source>
        <dbReference type="EMBL" id="TCL67950.1"/>
    </source>
</evidence>
<comment type="caution">
    <text evidence="4">The sequence shown here is derived from an EMBL/GenBank/DDBJ whole genome shotgun (WGS) entry which is preliminary data.</text>
</comment>
<feature type="domain" description="Outer membrane protein SusF/SusE-like C-terminal" evidence="3">
    <location>
        <begin position="274"/>
        <end position="363"/>
    </location>
</feature>
<sequence>MNLYIKKISFLFLSLAFIFTACETEDNLIITSADPAFVLQEPGISTVFLNFALPNNPAFTISWNDDVTGSTSYTVEMATDTDFTTPIVLGTTEAKNFTMSVADFNQSLNTTDIKSYTSTAVYMRVVAGSVPSNFILFQVSKFPITAPIITSPDNSFTAILQDATAGETALTLTWNDPEIGDNSNITIDYEVEMALAGTDFASAIAIGTTTETTFSISHEALNDLVIASGGAADVASSFDFRVKAIVNSAAGELTRTSDKITISLTAYKVAIPDNLYMVGQHNGWNNGDPTQQFYNNGSGIFSRVQAFSVNDEFKMIPVSGSWDNDYGEDPANPGKILQDGEQNIKITEAGNYVVIVNFNTLSFKIAKIDNLYMVGAHNGWNNADATQKFNTTGNGVFTKLQAFDADAEFKLLPVSGSWDGDWGESKTTANSLVQDDEQNIKVATAGTYMVTIDFNTLTYSLLEVPQNLYLVGSPNGWNNATAPAFTKVSEGLFTLSQALVATDEFKFLPVQGSWDNDWGASKKYNGMIVRDDENNVASPGTGTYTITVDFNKGTYTVN</sequence>
<evidence type="ECO:0000259" key="2">
    <source>
        <dbReference type="Pfam" id="PF14292"/>
    </source>
</evidence>